<dbReference type="InterPro" id="IPR013695">
    <property type="entry name" value="WAK"/>
</dbReference>
<evidence type="ECO:0000313" key="19">
    <source>
        <dbReference type="Proteomes" id="UP000241394"/>
    </source>
</evidence>
<organism evidence="18 19">
    <name type="scientific">Actinidia chinensis var. chinensis</name>
    <name type="common">Chinese soft-hair kiwi</name>
    <dbReference type="NCBI Taxonomy" id="1590841"/>
    <lineage>
        <taxon>Eukaryota</taxon>
        <taxon>Viridiplantae</taxon>
        <taxon>Streptophyta</taxon>
        <taxon>Embryophyta</taxon>
        <taxon>Tracheophyta</taxon>
        <taxon>Spermatophyta</taxon>
        <taxon>Magnoliopsida</taxon>
        <taxon>eudicotyledons</taxon>
        <taxon>Gunneridae</taxon>
        <taxon>Pentapetalae</taxon>
        <taxon>asterids</taxon>
        <taxon>Ericales</taxon>
        <taxon>Actinidiaceae</taxon>
        <taxon>Actinidia</taxon>
    </lineage>
</organism>
<keyword evidence="8" id="KW-0067">ATP-binding</keyword>
<evidence type="ECO:0000256" key="3">
    <source>
        <dbReference type="ARBA" id="ARBA00022679"/>
    </source>
</evidence>
<evidence type="ECO:0000256" key="11">
    <source>
        <dbReference type="ARBA" id="ARBA00023157"/>
    </source>
</evidence>
<feature type="chain" id="PRO_5015342750" evidence="16">
    <location>
        <begin position="27"/>
        <end position="727"/>
    </location>
</feature>
<evidence type="ECO:0000256" key="5">
    <source>
        <dbReference type="ARBA" id="ARBA00022729"/>
    </source>
</evidence>
<dbReference type="InterPro" id="IPR000719">
    <property type="entry name" value="Prot_kinase_dom"/>
</dbReference>
<sequence>MALELIMVILQMTTLLLLLMTGTTSAQNRSLARPGCREWCGNVSVPYPFGIGAGCSINEMFSVECRNTTYGLKPYLKRINLEVFEISVSFPQFVRVNNPVISQSCPVNGSTVVNGSTSVDLRGSPFSFSDRSTLSDRSNIFISVGCNNHARMIHMNDTTMAQCISICDSSPDRDNSCFGINCCQTTIPMYYRLRAFKASLSSVETNQTGRGVQPIPCTYAFLVDGDWFRFNLTDPFTLQNMTHVPALLAWTLSNVTRNQLGIPKYKGGFCSESSFDSVRCQCYGGYEGNPYLPHGCRDICLRNHTHPQCTRTNNNSRSRMIIIGVCAGSVGALLLLIAAWWLYKVIKKRNDEKRRQKFFKRNGGFLLQQQLSSADGSIEKTKIFDSKELEKATDYYNENRILGQGGQGTVYKGMLSDGRIVAVKKSKIVDEGKIDQFINEVVILSQINHRNVVNLLGCCLETEVPLLVYEFIPNGTLFQHIHDPNEEFPLSWEMRFRIVIEVAGALSYLHYAASLPIYHRDIKSTNVLLDDKYKAKVSDFGTSRSVNIDQTHLTTLVQGTFGYLDPEYFQSSQFTEKSDVYSFGVVIAELLTGQKPICFTRSEESRSLATYFIQSMEENCILEILDPRILKDGRREEMIAVARLGKRCLNLNGKKRPTMREVAIELEGIKMSQGGSTTQQNYHEEFEYNTTDHFEEWDIASSSTTGNFLNSHTASSVDVQPLLVNKP</sequence>
<keyword evidence="6" id="KW-0547">Nucleotide-binding</keyword>
<name>A0A2R6PAL7_ACTCC</name>
<proteinExistence type="predicted"/>
<reference evidence="18 19" key="1">
    <citation type="submission" date="2017-07" db="EMBL/GenBank/DDBJ databases">
        <title>An improved, manually edited Actinidia chinensis var. chinensis (kiwifruit) genome highlights the challenges associated with draft genomes and gene prediction in plants.</title>
        <authorList>
            <person name="Pilkington S."/>
            <person name="Crowhurst R."/>
            <person name="Hilario E."/>
            <person name="Nardozza S."/>
            <person name="Fraser L."/>
            <person name="Peng Y."/>
            <person name="Gunaseelan K."/>
            <person name="Simpson R."/>
            <person name="Tahir J."/>
            <person name="Deroles S."/>
            <person name="Templeton K."/>
            <person name="Luo Z."/>
            <person name="Davy M."/>
            <person name="Cheng C."/>
            <person name="Mcneilage M."/>
            <person name="Scaglione D."/>
            <person name="Liu Y."/>
            <person name="Zhang Q."/>
            <person name="Datson P."/>
            <person name="De Silva N."/>
            <person name="Gardiner S."/>
            <person name="Bassett H."/>
            <person name="Chagne D."/>
            <person name="Mccallum J."/>
            <person name="Dzierzon H."/>
            <person name="Deng C."/>
            <person name="Wang Y.-Y."/>
            <person name="Barron N."/>
            <person name="Manako K."/>
            <person name="Bowen J."/>
            <person name="Foster T."/>
            <person name="Erridge Z."/>
            <person name="Tiffin H."/>
            <person name="Waite C."/>
            <person name="Davies K."/>
            <person name="Grierson E."/>
            <person name="Laing W."/>
            <person name="Kirk R."/>
            <person name="Chen X."/>
            <person name="Wood M."/>
            <person name="Montefiori M."/>
            <person name="Brummell D."/>
            <person name="Schwinn K."/>
            <person name="Catanach A."/>
            <person name="Fullerton C."/>
            <person name="Li D."/>
            <person name="Meiyalaghan S."/>
            <person name="Nieuwenhuizen N."/>
            <person name="Read N."/>
            <person name="Prakash R."/>
            <person name="Hunter D."/>
            <person name="Zhang H."/>
            <person name="Mckenzie M."/>
            <person name="Knabel M."/>
            <person name="Harris A."/>
            <person name="Allan A."/>
            <person name="Chen A."/>
            <person name="Janssen B."/>
            <person name="Plunkett B."/>
            <person name="Dwamena C."/>
            <person name="Voogd C."/>
            <person name="Leif D."/>
            <person name="Lafferty D."/>
            <person name="Souleyre E."/>
            <person name="Varkonyi-Gasic E."/>
            <person name="Gambi F."/>
            <person name="Hanley J."/>
            <person name="Yao J.-L."/>
            <person name="Cheung J."/>
            <person name="David K."/>
            <person name="Warren B."/>
            <person name="Marsh K."/>
            <person name="Snowden K."/>
            <person name="Lin-Wang K."/>
            <person name="Brian L."/>
            <person name="Martinez-Sanchez M."/>
            <person name="Wang M."/>
            <person name="Ileperuma N."/>
            <person name="Macnee N."/>
            <person name="Campin R."/>
            <person name="Mcatee P."/>
            <person name="Drummond R."/>
            <person name="Espley R."/>
            <person name="Ireland H."/>
            <person name="Wu R."/>
            <person name="Atkinson R."/>
            <person name="Karunairetnam S."/>
            <person name="Bulley S."/>
            <person name="Chunkath S."/>
            <person name="Hanley Z."/>
            <person name="Storey R."/>
            <person name="Thrimawithana A."/>
            <person name="Thomson S."/>
            <person name="David C."/>
            <person name="Testolin R."/>
        </authorList>
    </citation>
    <scope>NUCLEOTIDE SEQUENCE [LARGE SCALE GENOMIC DNA]</scope>
    <source>
        <strain evidence="19">cv. Red5</strain>
        <tissue evidence="18">Young leaf</tissue>
    </source>
</reference>
<feature type="transmembrane region" description="Helical" evidence="15">
    <location>
        <begin position="320"/>
        <end position="343"/>
    </location>
</feature>
<reference evidence="19" key="2">
    <citation type="journal article" date="2018" name="BMC Genomics">
        <title>A manually annotated Actinidia chinensis var. chinensis (kiwifruit) genome highlights the challenges associated with draft genomes and gene prediction in plants.</title>
        <authorList>
            <person name="Pilkington S.M."/>
            <person name="Crowhurst R."/>
            <person name="Hilario E."/>
            <person name="Nardozza S."/>
            <person name="Fraser L."/>
            <person name="Peng Y."/>
            <person name="Gunaseelan K."/>
            <person name="Simpson R."/>
            <person name="Tahir J."/>
            <person name="Deroles S.C."/>
            <person name="Templeton K."/>
            <person name="Luo Z."/>
            <person name="Davy M."/>
            <person name="Cheng C."/>
            <person name="McNeilage M."/>
            <person name="Scaglione D."/>
            <person name="Liu Y."/>
            <person name="Zhang Q."/>
            <person name="Datson P."/>
            <person name="De Silva N."/>
            <person name="Gardiner S.E."/>
            <person name="Bassett H."/>
            <person name="Chagne D."/>
            <person name="McCallum J."/>
            <person name="Dzierzon H."/>
            <person name="Deng C."/>
            <person name="Wang Y.Y."/>
            <person name="Barron L."/>
            <person name="Manako K."/>
            <person name="Bowen J."/>
            <person name="Foster T.M."/>
            <person name="Erridge Z.A."/>
            <person name="Tiffin H."/>
            <person name="Waite C.N."/>
            <person name="Davies K.M."/>
            <person name="Grierson E.P."/>
            <person name="Laing W.A."/>
            <person name="Kirk R."/>
            <person name="Chen X."/>
            <person name="Wood M."/>
            <person name="Montefiori M."/>
            <person name="Brummell D.A."/>
            <person name="Schwinn K.E."/>
            <person name="Catanach A."/>
            <person name="Fullerton C."/>
            <person name="Li D."/>
            <person name="Meiyalaghan S."/>
            <person name="Nieuwenhuizen N."/>
            <person name="Read N."/>
            <person name="Prakash R."/>
            <person name="Hunter D."/>
            <person name="Zhang H."/>
            <person name="McKenzie M."/>
            <person name="Knabel M."/>
            <person name="Harris A."/>
            <person name="Allan A.C."/>
            <person name="Gleave A."/>
            <person name="Chen A."/>
            <person name="Janssen B.J."/>
            <person name="Plunkett B."/>
            <person name="Ampomah-Dwamena C."/>
            <person name="Voogd C."/>
            <person name="Leif D."/>
            <person name="Lafferty D."/>
            <person name="Souleyre E.J.F."/>
            <person name="Varkonyi-Gasic E."/>
            <person name="Gambi F."/>
            <person name="Hanley J."/>
            <person name="Yao J.L."/>
            <person name="Cheung J."/>
            <person name="David K.M."/>
            <person name="Warren B."/>
            <person name="Marsh K."/>
            <person name="Snowden K.C."/>
            <person name="Lin-Wang K."/>
            <person name="Brian L."/>
            <person name="Martinez-Sanchez M."/>
            <person name="Wang M."/>
            <person name="Ileperuma N."/>
            <person name="Macnee N."/>
            <person name="Campin R."/>
            <person name="McAtee P."/>
            <person name="Drummond R.S.M."/>
            <person name="Espley R.V."/>
            <person name="Ireland H.S."/>
            <person name="Wu R."/>
            <person name="Atkinson R.G."/>
            <person name="Karunairetnam S."/>
            <person name="Bulley S."/>
            <person name="Chunkath S."/>
            <person name="Hanley Z."/>
            <person name="Storey R."/>
            <person name="Thrimawithana A.H."/>
            <person name="Thomson S."/>
            <person name="David C."/>
            <person name="Testolin R."/>
            <person name="Huang H."/>
            <person name="Hellens R.P."/>
            <person name="Schaffer R.J."/>
        </authorList>
    </citation>
    <scope>NUCLEOTIDE SEQUENCE [LARGE SCALE GENOMIC DNA]</scope>
    <source>
        <strain evidence="19">cv. Red5</strain>
    </source>
</reference>
<dbReference type="SMART" id="SM00220">
    <property type="entry name" value="S_TKc"/>
    <property type="match status" value="1"/>
</dbReference>
<keyword evidence="5 16" id="KW-0732">Signal</keyword>
<evidence type="ECO:0000256" key="8">
    <source>
        <dbReference type="ARBA" id="ARBA00022840"/>
    </source>
</evidence>
<keyword evidence="9 15" id="KW-1133">Transmembrane helix</keyword>
<dbReference type="Pfam" id="PF08488">
    <property type="entry name" value="WAK"/>
    <property type="match status" value="1"/>
</dbReference>
<dbReference type="STRING" id="1590841.A0A2R6PAL7"/>
<dbReference type="InterPro" id="IPR045274">
    <property type="entry name" value="WAK-like"/>
</dbReference>
<dbReference type="Pfam" id="PF00069">
    <property type="entry name" value="Pkinase"/>
    <property type="match status" value="1"/>
</dbReference>
<keyword evidence="11" id="KW-1015">Disulfide bond</keyword>
<dbReference type="FunCoup" id="A0A2R6PAL7">
    <property type="interactions" value="866"/>
</dbReference>
<dbReference type="Gene3D" id="3.30.200.20">
    <property type="entry name" value="Phosphorylase Kinase, domain 1"/>
    <property type="match status" value="1"/>
</dbReference>
<dbReference type="PROSITE" id="PS50011">
    <property type="entry name" value="PROTEIN_KINASE_DOM"/>
    <property type="match status" value="1"/>
</dbReference>
<evidence type="ECO:0000256" key="4">
    <source>
        <dbReference type="ARBA" id="ARBA00022692"/>
    </source>
</evidence>
<keyword evidence="7 18" id="KW-0418">Kinase</keyword>
<dbReference type="GO" id="GO:0030247">
    <property type="term" value="F:polysaccharide binding"/>
    <property type="evidence" value="ECO:0007669"/>
    <property type="project" value="InterPro"/>
</dbReference>
<protein>
    <submittedName>
        <fullName evidence="18">Wall-associated receptor kinase-like</fullName>
    </submittedName>
</protein>
<evidence type="ECO:0000256" key="6">
    <source>
        <dbReference type="ARBA" id="ARBA00022741"/>
    </source>
</evidence>
<keyword evidence="19" id="KW-1185">Reference proteome</keyword>
<evidence type="ECO:0000256" key="1">
    <source>
        <dbReference type="ARBA" id="ARBA00004479"/>
    </source>
</evidence>
<evidence type="ECO:0000256" key="7">
    <source>
        <dbReference type="ARBA" id="ARBA00022777"/>
    </source>
</evidence>
<dbReference type="FunFam" id="1.10.510.10:FF:000084">
    <property type="entry name" value="Wall-associated receptor kinase 2"/>
    <property type="match status" value="1"/>
</dbReference>
<comment type="subcellular location">
    <subcellularLocation>
        <location evidence="1">Membrane</location>
        <topology evidence="1">Single-pass type I membrane protein</topology>
    </subcellularLocation>
</comment>
<evidence type="ECO:0000256" key="10">
    <source>
        <dbReference type="ARBA" id="ARBA00023136"/>
    </source>
</evidence>
<accession>A0A2R6PAL7</accession>
<dbReference type="Pfam" id="PF13947">
    <property type="entry name" value="GUB_WAK_bind"/>
    <property type="match status" value="1"/>
</dbReference>
<dbReference type="GO" id="GO:0005886">
    <property type="term" value="C:plasma membrane"/>
    <property type="evidence" value="ECO:0007669"/>
    <property type="project" value="TreeGrafter"/>
</dbReference>
<keyword evidence="12" id="KW-0325">Glycoprotein</keyword>
<evidence type="ECO:0000256" key="2">
    <source>
        <dbReference type="ARBA" id="ARBA00022527"/>
    </source>
</evidence>
<dbReference type="Gene3D" id="1.10.510.10">
    <property type="entry name" value="Transferase(Phosphotransferase) domain 1"/>
    <property type="match status" value="1"/>
</dbReference>
<dbReference type="OrthoDB" id="4062651at2759"/>
<dbReference type="OMA" id="CYCNYGY"/>
<dbReference type="PANTHER" id="PTHR27005:SF515">
    <property type="entry name" value="WALL-ASSOCIATED RECEPTOR KINASE-LIKE 10-RELATED"/>
    <property type="match status" value="1"/>
</dbReference>
<evidence type="ECO:0000256" key="12">
    <source>
        <dbReference type="ARBA" id="ARBA00023180"/>
    </source>
</evidence>
<comment type="catalytic activity">
    <reaction evidence="13">
        <text>L-seryl-[protein] + ATP = O-phospho-L-seryl-[protein] + ADP + H(+)</text>
        <dbReference type="Rhea" id="RHEA:17989"/>
        <dbReference type="Rhea" id="RHEA-COMP:9863"/>
        <dbReference type="Rhea" id="RHEA-COMP:11604"/>
        <dbReference type="ChEBI" id="CHEBI:15378"/>
        <dbReference type="ChEBI" id="CHEBI:29999"/>
        <dbReference type="ChEBI" id="CHEBI:30616"/>
        <dbReference type="ChEBI" id="CHEBI:83421"/>
        <dbReference type="ChEBI" id="CHEBI:456216"/>
    </reaction>
</comment>
<dbReference type="InterPro" id="IPR008271">
    <property type="entry name" value="Ser/Thr_kinase_AS"/>
</dbReference>
<dbReference type="AlphaFoldDB" id="A0A2R6PAL7"/>
<evidence type="ECO:0000259" key="17">
    <source>
        <dbReference type="PROSITE" id="PS50011"/>
    </source>
</evidence>
<dbReference type="InParanoid" id="A0A2R6PAL7"/>
<dbReference type="InterPro" id="IPR025287">
    <property type="entry name" value="WAK_GUB"/>
</dbReference>
<dbReference type="EMBL" id="NKQK01000027">
    <property type="protein sequence ID" value="PSR88053.1"/>
    <property type="molecule type" value="Genomic_DNA"/>
</dbReference>
<comment type="catalytic activity">
    <reaction evidence="14">
        <text>L-threonyl-[protein] + ATP = O-phospho-L-threonyl-[protein] + ADP + H(+)</text>
        <dbReference type="Rhea" id="RHEA:46608"/>
        <dbReference type="Rhea" id="RHEA-COMP:11060"/>
        <dbReference type="Rhea" id="RHEA-COMP:11605"/>
        <dbReference type="ChEBI" id="CHEBI:15378"/>
        <dbReference type="ChEBI" id="CHEBI:30013"/>
        <dbReference type="ChEBI" id="CHEBI:30616"/>
        <dbReference type="ChEBI" id="CHEBI:61977"/>
        <dbReference type="ChEBI" id="CHEBI:456216"/>
    </reaction>
</comment>
<dbReference type="PROSITE" id="PS00108">
    <property type="entry name" value="PROTEIN_KINASE_ST"/>
    <property type="match status" value="1"/>
</dbReference>
<evidence type="ECO:0000256" key="15">
    <source>
        <dbReference type="SAM" id="Phobius"/>
    </source>
</evidence>
<dbReference type="Gramene" id="PSR88053">
    <property type="protein sequence ID" value="PSR88053"/>
    <property type="gene ID" value="CEY00_Acc31083"/>
</dbReference>
<dbReference type="GO" id="GO:0005524">
    <property type="term" value="F:ATP binding"/>
    <property type="evidence" value="ECO:0007669"/>
    <property type="project" value="UniProtKB-KW"/>
</dbReference>
<dbReference type="Proteomes" id="UP000241394">
    <property type="component" value="Chromosome LG27"/>
</dbReference>
<dbReference type="PANTHER" id="PTHR27005">
    <property type="entry name" value="WALL-ASSOCIATED RECEPTOR KINASE-LIKE 21"/>
    <property type="match status" value="1"/>
</dbReference>
<dbReference type="GO" id="GO:0004674">
    <property type="term" value="F:protein serine/threonine kinase activity"/>
    <property type="evidence" value="ECO:0007669"/>
    <property type="project" value="UniProtKB-KW"/>
</dbReference>
<keyword evidence="18" id="KW-0675">Receptor</keyword>
<dbReference type="CDD" id="cd14066">
    <property type="entry name" value="STKc_IRAK"/>
    <property type="match status" value="1"/>
</dbReference>
<comment type="caution">
    <text evidence="18">The sequence shown here is derived from an EMBL/GenBank/DDBJ whole genome shotgun (WGS) entry which is preliminary data.</text>
</comment>
<dbReference type="FunFam" id="3.30.200.20:FF:000043">
    <property type="entry name" value="Wall-associated receptor kinase 2"/>
    <property type="match status" value="1"/>
</dbReference>
<evidence type="ECO:0000256" key="13">
    <source>
        <dbReference type="ARBA" id="ARBA00047558"/>
    </source>
</evidence>
<evidence type="ECO:0000256" key="16">
    <source>
        <dbReference type="SAM" id="SignalP"/>
    </source>
</evidence>
<feature type="signal peptide" evidence="16">
    <location>
        <begin position="1"/>
        <end position="26"/>
    </location>
</feature>
<keyword evidence="3" id="KW-0808">Transferase</keyword>
<keyword evidence="4 15" id="KW-0812">Transmembrane</keyword>
<keyword evidence="10 15" id="KW-0472">Membrane</keyword>
<evidence type="ECO:0000313" key="18">
    <source>
        <dbReference type="EMBL" id="PSR88053.1"/>
    </source>
</evidence>
<dbReference type="GO" id="GO:0007166">
    <property type="term" value="P:cell surface receptor signaling pathway"/>
    <property type="evidence" value="ECO:0007669"/>
    <property type="project" value="InterPro"/>
</dbReference>
<dbReference type="SUPFAM" id="SSF56112">
    <property type="entry name" value="Protein kinase-like (PK-like)"/>
    <property type="match status" value="1"/>
</dbReference>
<feature type="domain" description="Protein kinase" evidence="17">
    <location>
        <begin position="396"/>
        <end position="686"/>
    </location>
</feature>
<evidence type="ECO:0000256" key="14">
    <source>
        <dbReference type="ARBA" id="ARBA00047951"/>
    </source>
</evidence>
<dbReference type="InterPro" id="IPR011009">
    <property type="entry name" value="Kinase-like_dom_sf"/>
</dbReference>
<evidence type="ECO:0000256" key="9">
    <source>
        <dbReference type="ARBA" id="ARBA00022989"/>
    </source>
</evidence>
<gene>
    <name evidence="18" type="ORF">CEY00_Acc31083</name>
</gene>
<keyword evidence="2" id="KW-0723">Serine/threonine-protein kinase</keyword>